<keyword evidence="5 8" id="KW-0998">Cell outer membrane</keyword>
<dbReference type="PROSITE" id="PS51257">
    <property type="entry name" value="PROKAR_LIPOPROTEIN"/>
    <property type="match status" value="1"/>
</dbReference>
<comment type="subcellular location">
    <subcellularLocation>
        <location evidence="8">Cell outer membrane</location>
        <topology evidence="8">Peripheral membrane protein</topology>
    </subcellularLocation>
    <text evidence="8">Attached to the inner leaflet of the outer membrane.</text>
</comment>
<dbReference type="GO" id="GO:0071555">
    <property type="term" value="P:cell wall organization"/>
    <property type="evidence" value="ECO:0007669"/>
    <property type="project" value="UniProtKB-KW"/>
</dbReference>
<keyword evidence="7 8" id="KW-0961">Cell wall biogenesis/degradation</keyword>
<comment type="similarity">
    <text evidence="8">In the C-terminal section; belongs to the transglycosylase Slt family.</text>
</comment>
<dbReference type="InterPro" id="IPR023703">
    <property type="entry name" value="MltF"/>
</dbReference>
<dbReference type="EC" id="4.2.2.n1" evidence="8"/>
<dbReference type="CDD" id="cd13403">
    <property type="entry name" value="MLTF-like"/>
    <property type="match status" value="1"/>
</dbReference>
<dbReference type="GO" id="GO:0009253">
    <property type="term" value="P:peptidoglycan catabolic process"/>
    <property type="evidence" value="ECO:0007669"/>
    <property type="project" value="TreeGrafter"/>
</dbReference>
<evidence type="ECO:0000256" key="3">
    <source>
        <dbReference type="ARBA" id="ARBA00022729"/>
    </source>
</evidence>
<feature type="active site" evidence="8">
    <location>
        <position position="310"/>
    </location>
</feature>
<name>A0A7W5GYX6_9GAMM</name>
<comment type="caution">
    <text evidence="8">Lacks conserved residue(s) required for the propagation of feature annotation.</text>
</comment>
<sequence precursor="true">MSRSRLLTATMLLPLALLLGCEPSEPPLTLLDPPEPGETLKVATRNAATTYYLDRDETPAGPEHDLVQQFAEEQGWEVEWVLRESIAEVLEALEAGEVDLAAAGLTHLPSRDERFRRGPGHTDIVEQLVCHRDMRPLPREVEEMAGVEIRVTADSSYAEKLRSLVNRYTGITFEEDPRTTEMLLAEVAERRIDCTLADSNIVRVVRRHFPHLEVAMNLTSGDRLGWYLPEGHQALSELATQWMESDQGEQSIAAMQERYYAYIGEFDFVDLRALNRRIDERLPSFLELFVAAEQATGMPADLLAALSYQESHWDPRAVSPTGVRGIMMLTQNTARSLGVDNRLDPAAAIDGGARYLADRHRRLPETIPEPDRTYLALASYNIGRGHLLDARQLARDLGKDPDSWEDMREVLPLKADKRYYPQTRYGYARGYEPVHYVQRIRNYQDVIGPAVELSPSDGE</sequence>
<dbReference type="AlphaFoldDB" id="A0A7W5GYX6"/>
<comment type="similarity">
    <text evidence="1">Belongs to the transglycosylase Slt family.</text>
</comment>
<dbReference type="RefSeq" id="WP_183313790.1">
    <property type="nucleotide sequence ID" value="NZ_JACHXQ010000003.1"/>
</dbReference>
<dbReference type="InterPro" id="IPR023346">
    <property type="entry name" value="Lysozyme-like_dom_sf"/>
</dbReference>
<dbReference type="GO" id="GO:0016998">
    <property type="term" value="P:cell wall macromolecule catabolic process"/>
    <property type="evidence" value="ECO:0007669"/>
    <property type="project" value="UniProtKB-UniRule"/>
</dbReference>
<dbReference type="Proteomes" id="UP000563050">
    <property type="component" value="Unassembled WGS sequence"/>
</dbReference>
<dbReference type="InterPro" id="IPR008258">
    <property type="entry name" value="Transglycosylase_SLT_dom_1"/>
</dbReference>
<dbReference type="Pfam" id="PF00497">
    <property type="entry name" value="SBP_bac_3"/>
    <property type="match status" value="1"/>
</dbReference>
<keyword evidence="4 8" id="KW-0472">Membrane</keyword>
<protein>
    <recommendedName>
        <fullName evidence="8">Membrane-bound lytic murein transglycosylase F</fullName>
        <ecNumber evidence="8">4.2.2.n1</ecNumber>
    </recommendedName>
    <alternativeName>
        <fullName evidence="8">Murein lyase F</fullName>
    </alternativeName>
</protein>
<comment type="catalytic activity">
    <reaction evidence="8">
        <text>Exolytic cleavage of the (1-&gt;4)-beta-glycosidic linkage between N-acetylmuramic acid (MurNAc) and N-acetylglucosamine (GlcNAc) residues in peptidoglycan, from either the reducing or the non-reducing ends of the peptidoglycan chains, with concomitant formation of a 1,6-anhydrobond in the MurNAc residue.</text>
        <dbReference type="EC" id="4.2.2.n1"/>
    </reaction>
</comment>
<evidence type="ECO:0000313" key="10">
    <source>
        <dbReference type="EMBL" id="MBB3183722.1"/>
    </source>
</evidence>
<dbReference type="GO" id="GO:0009279">
    <property type="term" value="C:cell outer membrane"/>
    <property type="evidence" value="ECO:0007669"/>
    <property type="project" value="UniProtKB-SubCell"/>
</dbReference>
<comment type="function">
    <text evidence="8">Murein-degrading enzyme that degrades murein glycan strands and insoluble, high-molecular weight murein sacculi, with the concomitant formation of a 1,6-anhydromuramoyl product. Lytic transglycosylases (LTs) play an integral role in the metabolism of the peptidoglycan (PG) sacculus. Their lytic action creates space within the PG sacculus to allow for its expansion as well as for the insertion of various structures such as secretion systems and flagella.</text>
</comment>
<dbReference type="PROSITE" id="PS00922">
    <property type="entry name" value="TRANSGLYCOSYLASE"/>
    <property type="match status" value="1"/>
</dbReference>
<proteinExistence type="inferred from homology"/>
<dbReference type="InterPro" id="IPR000189">
    <property type="entry name" value="Transglyc_AS"/>
</dbReference>
<keyword evidence="3 8" id="KW-0732">Signal</keyword>
<feature type="domain" description="Solute-binding protein family 3/N-terminal" evidence="9">
    <location>
        <begin position="39"/>
        <end position="263"/>
    </location>
</feature>
<comment type="domain">
    <text evidence="8">The N-terminal domain does not have lytic activity and probably modulates enzymatic activity. The C-terminal domain is the catalytic active domain.</text>
</comment>
<evidence type="ECO:0000256" key="4">
    <source>
        <dbReference type="ARBA" id="ARBA00023136"/>
    </source>
</evidence>
<feature type="region of interest" description="LT domain" evidence="8">
    <location>
        <begin position="264"/>
        <end position="459"/>
    </location>
</feature>
<organism evidence="10 11">
    <name type="scientific">Halomonas fontilapidosi</name>
    <dbReference type="NCBI Taxonomy" id="616675"/>
    <lineage>
        <taxon>Bacteria</taxon>
        <taxon>Pseudomonadati</taxon>
        <taxon>Pseudomonadota</taxon>
        <taxon>Gammaproteobacteria</taxon>
        <taxon>Oceanospirillales</taxon>
        <taxon>Halomonadaceae</taxon>
        <taxon>Halomonas</taxon>
    </lineage>
</organism>
<dbReference type="CDD" id="cd01009">
    <property type="entry name" value="PBP2_YfhD_N"/>
    <property type="match status" value="1"/>
</dbReference>
<evidence type="ECO:0000259" key="9">
    <source>
        <dbReference type="SMART" id="SM00062"/>
    </source>
</evidence>
<feature type="signal peptide" evidence="8">
    <location>
        <begin position="1"/>
        <end position="19"/>
    </location>
</feature>
<dbReference type="SUPFAM" id="SSF53955">
    <property type="entry name" value="Lysozyme-like"/>
    <property type="match status" value="1"/>
</dbReference>
<reference evidence="10 11" key="1">
    <citation type="submission" date="2020-08" db="EMBL/GenBank/DDBJ databases">
        <title>Genomic Encyclopedia of Type Strains, Phase III (KMG-III): the genomes of soil and plant-associated and newly described type strains.</title>
        <authorList>
            <person name="Whitman W."/>
        </authorList>
    </citation>
    <scope>NUCLEOTIDE SEQUENCE [LARGE SCALE GENOMIC DNA]</scope>
    <source>
        <strain evidence="10 11">CECT 7341</strain>
    </source>
</reference>
<feature type="chain" id="PRO_5031641601" description="Membrane-bound lytic murein transglycosylase F" evidence="8">
    <location>
        <begin position="20"/>
        <end position="459"/>
    </location>
</feature>
<evidence type="ECO:0000256" key="6">
    <source>
        <dbReference type="ARBA" id="ARBA00023239"/>
    </source>
</evidence>
<dbReference type="PANTHER" id="PTHR35936:SF32">
    <property type="entry name" value="MEMBRANE-BOUND LYTIC MUREIN TRANSGLYCOSYLASE F"/>
    <property type="match status" value="1"/>
</dbReference>
<gene>
    <name evidence="8" type="primary">mltF</name>
    <name evidence="10" type="ORF">FHR95_001276</name>
</gene>
<comment type="caution">
    <text evidence="10">The sequence shown here is derived from an EMBL/GenBank/DDBJ whole genome shotgun (WGS) entry which is preliminary data.</text>
</comment>
<dbReference type="Pfam" id="PF01464">
    <property type="entry name" value="SLT"/>
    <property type="match status" value="1"/>
</dbReference>
<dbReference type="Gene3D" id="3.40.190.10">
    <property type="entry name" value="Periplasmic binding protein-like II"/>
    <property type="match status" value="2"/>
</dbReference>
<dbReference type="GO" id="GO:0008933">
    <property type="term" value="F:peptidoglycan lytic transglycosylase activity"/>
    <property type="evidence" value="ECO:0007669"/>
    <property type="project" value="UniProtKB-UniRule"/>
</dbReference>
<comment type="similarity">
    <text evidence="8">In the N-terminal section; belongs to the bacterial solute-binding protein 3 family.</text>
</comment>
<dbReference type="InterPro" id="IPR001638">
    <property type="entry name" value="Solute-binding_3/MltF_N"/>
</dbReference>
<evidence type="ECO:0000256" key="2">
    <source>
        <dbReference type="ARBA" id="ARBA00010333"/>
    </source>
</evidence>
<evidence type="ECO:0000256" key="8">
    <source>
        <dbReference type="HAMAP-Rule" id="MF_02016"/>
    </source>
</evidence>
<evidence type="ECO:0000256" key="5">
    <source>
        <dbReference type="ARBA" id="ARBA00023237"/>
    </source>
</evidence>
<dbReference type="PANTHER" id="PTHR35936">
    <property type="entry name" value="MEMBRANE-BOUND LYTIC MUREIN TRANSGLYCOSYLASE F"/>
    <property type="match status" value="1"/>
</dbReference>
<evidence type="ECO:0000256" key="1">
    <source>
        <dbReference type="ARBA" id="ARBA00007734"/>
    </source>
</evidence>
<evidence type="ECO:0000313" key="11">
    <source>
        <dbReference type="Proteomes" id="UP000563050"/>
    </source>
</evidence>
<dbReference type="SMART" id="SM00062">
    <property type="entry name" value="PBPb"/>
    <property type="match status" value="1"/>
</dbReference>
<evidence type="ECO:0000256" key="7">
    <source>
        <dbReference type="ARBA" id="ARBA00023316"/>
    </source>
</evidence>
<dbReference type="NCBIfam" id="NF008112">
    <property type="entry name" value="PRK10859.1"/>
    <property type="match status" value="1"/>
</dbReference>
<dbReference type="EMBL" id="JACHXQ010000003">
    <property type="protein sequence ID" value="MBB3183722.1"/>
    <property type="molecule type" value="Genomic_DNA"/>
</dbReference>
<keyword evidence="6 8" id="KW-0456">Lyase</keyword>
<dbReference type="Gene3D" id="1.10.530.10">
    <property type="match status" value="1"/>
</dbReference>
<keyword evidence="11" id="KW-1185">Reference proteome</keyword>
<accession>A0A7W5GYX6</accession>
<comment type="similarity">
    <text evidence="2">Belongs to the bacterial solute-binding protein 3 family.</text>
</comment>
<dbReference type="SUPFAM" id="SSF53850">
    <property type="entry name" value="Periplasmic binding protein-like II"/>
    <property type="match status" value="1"/>
</dbReference>
<dbReference type="HAMAP" id="MF_02016">
    <property type="entry name" value="MltF"/>
    <property type="match status" value="1"/>
</dbReference>